<evidence type="ECO:0000313" key="2">
    <source>
        <dbReference type="Proteomes" id="UP001266305"/>
    </source>
</evidence>
<protein>
    <submittedName>
        <fullName evidence="1">Uncharacterized protein</fullName>
    </submittedName>
</protein>
<sequence>MTIMTGQTTATGILTLVMTGSEVSYISNQEGQTGLNALILPNTRNPPGTPESCKTLASFLVARVKNESIVRTA</sequence>
<reference evidence="1 2" key="1">
    <citation type="submission" date="2023-05" db="EMBL/GenBank/DDBJ databases">
        <title>B98-5 Cell Line De Novo Hybrid Assembly: An Optical Mapping Approach.</title>
        <authorList>
            <person name="Kananen K."/>
            <person name="Auerbach J.A."/>
            <person name="Kautto E."/>
            <person name="Blachly J.S."/>
        </authorList>
    </citation>
    <scope>NUCLEOTIDE SEQUENCE [LARGE SCALE GENOMIC DNA]</scope>
    <source>
        <strain evidence="1">B95-8</strain>
        <tissue evidence="1">Cell line</tissue>
    </source>
</reference>
<dbReference type="EMBL" id="JASSZA010000011">
    <property type="protein sequence ID" value="KAK2098152.1"/>
    <property type="molecule type" value="Genomic_DNA"/>
</dbReference>
<name>A0ABQ9UPE8_SAGOE</name>
<accession>A0ABQ9UPE8</accession>
<comment type="caution">
    <text evidence="1">The sequence shown here is derived from an EMBL/GenBank/DDBJ whole genome shotgun (WGS) entry which is preliminary data.</text>
</comment>
<keyword evidence="2" id="KW-1185">Reference proteome</keyword>
<organism evidence="1 2">
    <name type="scientific">Saguinus oedipus</name>
    <name type="common">Cotton-top tamarin</name>
    <name type="synonym">Oedipomidas oedipus</name>
    <dbReference type="NCBI Taxonomy" id="9490"/>
    <lineage>
        <taxon>Eukaryota</taxon>
        <taxon>Metazoa</taxon>
        <taxon>Chordata</taxon>
        <taxon>Craniata</taxon>
        <taxon>Vertebrata</taxon>
        <taxon>Euteleostomi</taxon>
        <taxon>Mammalia</taxon>
        <taxon>Eutheria</taxon>
        <taxon>Euarchontoglires</taxon>
        <taxon>Primates</taxon>
        <taxon>Haplorrhini</taxon>
        <taxon>Platyrrhini</taxon>
        <taxon>Cebidae</taxon>
        <taxon>Callitrichinae</taxon>
        <taxon>Saguinus</taxon>
    </lineage>
</organism>
<dbReference type="Proteomes" id="UP001266305">
    <property type="component" value="Unassembled WGS sequence"/>
</dbReference>
<gene>
    <name evidence="1" type="ORF">P7K49_023603</name>
</gene>
<proteinExistence type="predicted"/>
<evidence type="ECO:0000313" key="1">
    <source>
        <dbReference type="EMBL" id="KAK2098152.1"/>
    </source>
</evidence>